<sequence>SYRIQPHKLTLGITNALKESKTHIYNHYWNYF</sequence>
<comment type="caution">
    <text evidence="1">The sequence shown here is derived from an EMBL/GenBank/DDBJ whole genome shotgun (WGS) entry which is preliminary data.</text>
</comment>
<dbReference type="EMBL" id="BARU01045236">
    <property type="protein sequence ID" value="GAH85960.1"/>
    <property type="molecule type" value="Genomic_DNA"/>
</dbReference>
<reference evidence="1" key="1">
    <citation type="journal article" date="2014" name="Front. Microbiol.">
        <title>High frequency of phylogenetically diverse reductive dehalogenase-homologous genes in deep subseafloor sedimentary metagenomes.</title>
        <authorList>
            <person name="Kawai M."/>
            <person name="Futagami T."/>
            <person name="Toyoda A."/>
            <person name="Takaki Y."/>
            <person name="Nishi S."/>
            <person name="Hori S."/>
            <person name="Arai W."/>
            <person name="Tsubouchi T."/>
            <person name="Morono Y."/>
            <person name="Uchiyama I."/>
            <person name="Ito T."/>
            <person name="Fujiyama A."/>
            <person name="Inagaki F."/>
            <person name="Takami H."/>
        </authorList>
    </citation>
    <scope>NUCLEOTIDE SEQUENCE</scope>
    <source>
        <strain evidence="1">Expedition CK06-06</strain>
    </source>
</reference>
<dbReference type="AlphaFoldDB" id="X1JX85"/>
<organism evidence="1">
    <name type="scientific">marine sediment metagenome</name>
    <dbReference type="NCBI Taxonomy" id="412755"/>
    <lineage>
        <taxon>unclassified sequences</taxon>
        <taxon>metagenomes</taxon>
        <taxon>ecological metagenomes</taxon>
    </lineage>
</organism>
<gene>
    <name evidence="1" type="ORF">S03H2_68723</name>
</gene>
<accession>X1JX85</accession>
<name>X1JX85_9ZZZZ</name>
<proteinExistence type="predicted"/>
<protein>
    <submittedName>
        <fullName evidence="1">Uncharacterized protein</fullName>
    </submittedName>
</protein>
<feature type="non-terminal residue" evidence="1">
    <location>
        <position position="1"/>
    </location>
</feature>
<evidence type="ECO:0000313" key="1">
    <source>
        <dbReference type="EMBL" id="GAH85960.1"/>
    </source>
</evidence>